<organism evidence="5 6">
    <name type="scientific">Thalassobaculum fulvum</name>
    <dbReference type="NCBI Taxonomy" id="1633335"/>
    <lineage>
        <taxon>Bacteria</taxon>
        <taxon>Pseudomonadati</taxon>
        <taxon>Pseudomonadota</taxon>
        <taxon>Alphaproteobacteria</taxon>
        <taxon>Rhodospirillales</taxon>
        <taxon>Thalassobaculaceae</taxon>
        <taxon>Thalassobaculum</taxon>
    </lineage>
</organism>
<dbReference type="NCBIfam" id="TIGR01730">
    <property type="entry name" value="RND_mfp"/>
    <property type="match status" value="1"/>
</dbReference>
<dbReference type="InterPro" id="IPR058625">
    <property type="entry name" value="MdtA-like_BSH"/>
</dbReference>
<comment type="similarity">
    <text evidence="1">Belongs to the membrane fusion protein (MFP) (TC 8.A.1) family.</text>
</comment>
<proteinExistence type="inferred from homology"/>
<evidence type="ECO:0000313" key="6">
    <source>
        <dbReference type="Proteomes" id="UP000630353"/>
    </source>
</evidence>
<evidence type="ECO:0000259" key="3">
    <source>
        <dbReference type="Pfam" id="PF25954"/>
    </source>
</evidence>
<dbReference type="Gene3D" id="2.40.50.100">
    <property type="match status" value="1"/>
</dbReference>
<dbReference type="Pfam" id="PF25989">
    <property type="entry name" value="YknX_C"/>
    <property type="match status" value="1"/>
</dbReference>
<dbReference type="InterPro" id="IPR058637">
    <property type="entry name" value="YknX-like_C"/>
</dbReference>
<dbReference type="Gene3D" id="2.40.30.170">
    <property type="match status" value="1"/>
</dbReference>
<evidence type="ECO:0000259" key="4">
    <source>
        <dbReference type="Pfam" id="PF25989"/>
    </source>
</evidence>
<dbReference type="Gene3D" id="1.10.287.470">
    <property type="entry name" value="Helix hairpin bin"/>
    <property type="match status" value="1"/>
</dbReference>
<dbReference type="AlphaFoldDB" id="A0A918XSR0"/>
<feature type="domain" description="YknX-like C-terminal permuted SH3-like" evidence="4">
    <location>
        <begin position="282"/>
        <end position="349"/>
    </location>
</feature>
<evidence type="ECO:0000313" key="5">
    <source>
        <dbReference type="EMBL" id="GHD52775.1"/>
    </source>
</evidence>
<accession>A0A918XSR0</accession>
<sequence length="358" mass="37421">MRIRLIGLAVAIGAVAAAAAGVYWYQMVERAKGAGDGGTPAAIAVKTVEVGTGTAVDRLTAVGTLYAQFKVDVTPPEAGHIDAIPVLEGAAVAEGDTLLMLDAVTQTAALEDAKAQLELETEKFDRAKALSGRGFAAQSQLDEARAGVIAARSTLARAQAEVDHRTFKAPFAGRIGRTNYDVGAYVQPGDVVMTLRSTEVLYVDFHIPGSLVGRVRPGAVFTATIDGVGKPVEGVVSFIDPEIKEVSRSIELRGEMPNGDGVLRPGMFARLVLTLAERSGALMIPEDALVYELTGRFVYRIRDGKAERVAVEVGAMNDGTAEILSGLSTGDAVVTDGRFEVRDGSPVKVVAGRGPGTG</sequence>
<reference evidence="5" key="1">
    <citation type="journal article" date="2014" name="Int. J. Syst. Evol. Microbiol.">
        <title>Complete genome sequence of Corynebacterium casei LMG S-19264T (=DSM 44701T), isolated from a smear-ripened cheese.</title>
        <authorList>
            <consortium name="US DOE Joint Genome Institute (JGI-PGF)"/>
            <person name="Walter F."/>
            <person name="Albersmeier A."/>
            <person name="Kalinowski J."/>
            <person name="Ruckert C."/>
        </authorList>
    </citation>
    <scope>NUCLEOTIDE SEQUENCE</scope>
    <source>
        <strain evidence="5">KCTC 42651</strain>
    </source>
</reference>
<evidence type="ECO:0000256" key="1">
    <source>
        <dbReference type="ARBA" id="ARBA00009477"/>
    </source>
</evidence>
<dbReference type="GO" id="GO:1990281">
    <property type="term" value="C:efflux pump complex"/>
    <property type="evidence" value="ECO:0007669"/>
    <property type="project" value="TreeGrafter"/>
</dbReference>
<dbReference type="PANTHER" id="PTHR30469">
    <property type="entry name" value="MULTIDRUG RESISTANCE PROTEIN MDTA"/>
    <property type="match status" value="1"/>
</dbReference>
<dbReference type="RefSeq" id="WP_189990739.1">
    <property type="nucleotide sequence ID" value="NZ_BMZS01000006.1"/>
</dbReference>
<dbReference type="Pfam" id="PF25917">
    <property type="entry name" value="BSH_RND"/>
    <property type="match status" value="1"/>
</dbReference>
<dbReference type="PANTHER" id="PTHR30469:SF11">
    <property type="entry name" value="BLL4320 PROTEIN"/>
    <property type="match status" value="1"/>
</dbReference>
<dbReference type="Proteomes" id="UP000630353">
    <property type="component" value="Unassembled WGS sequence"/>
</dbReference>
<name>A0A918XSR0_9PROT</name>
<dbReference type="SUPFAM" id="SSF111369">
    <property type="entry name" value="HlyD-like secretion proteins"/>
    <property type="match status" value="1"/>
</dbReference>
<feature type="domain" description="Multidrug resistance protein MdtA-like barrel-sandwich hybrid" evidence="2">
    <location>
        <begin position="70"/>
        <end position="190"/>
    </location>
</feature>
<keyword evidence="6" id="KW-1185">Reference proteome</keyword>
<dbReference type="EMBL" id="BMZS01000006">
    <property type="protein sequence ID" value="GHD52775.1"/>
    <property type="molecule type" value="Genomic_DNA"/>
</dbReference>
<gene>
    <name evidence="5" type="ORF">GCM10017083_28620</name>
</gene>
<protein>
    <submittedName>
        <fullName evidence="5">MexH family multidrug efflux RND transporter periplasmic adaptor subunit</fullName>
    </submittedName>
</protein>
<feature type="domain" description="CusB-like beta-barrel" evidence="3">
    <location>
        <begin position="203"/>
        <end position="274"/>
    </location>
</feature>
<comment type="caution">
    <text evidence="5">The sequence shown here is derived from an EMBL/GenBank/DDBJ whole genome shotgun (WGS) entry which is preliminary data.</text>
</comment>
<evidence type="ECO:0000259" key="2">
    <source>
        <dbReference type="Pfam" id="PF25917"/>
    </source>
</evidence>
<dbReference type="InterPro" id="IPR006143">
    <property type="entry name" value="RND_pump_MFP"/>
</dbReference>
<dbReference type="Gene3D" id="2.40.420.20">
    <property type="match status" value="1"/>
</dbReference>
<reference evidence="5" key="2">
    <citation type="submission" date="2020-09" db="EMBL/GenBank/DDBJ databases">
        <authorList>
            <person name="Sun Q."/>
            <person name="Kim S."/>
        </authorList>
    </citation>
    <scope>NUCLEOTIDE SEQUENCE</scope>
    <source>
        <strain evidence="5">KCTC 42651</strain>
    </source>
</reference>
<dbReference type="GO" id="GO:0015562">
    <property type="term" value="F:efflux transmembrane transporter activity"/>
    <property type="evidence" value="ECO:0007669"/>
    <property type="project" value="TreeGrafter"/>
</dbReference>
<dbReference type="Pfam" id="PF25954">
    <property type="entry name" value="Beta-barrel_RND_2"/>
    <property type="match status" value="1"/>
</dbReference>
<dbReference type="InterPro" id="IPR058792">
    <property type="entry name" value="Beta-barrel_RND_2"/>
</dbReference>